<reference evidence="3 4" key="1">
    <citation type="submission" date="2024-05" db="EMBL/GenBank/DDBJ databases">
        <title>Haplotype-resolved chromosome-level genome assembly of Huyou (Citrus changshanensis).</title>
        <authorList>
            <person name="Miao C."/>
            <person name="Chen W."/>
            <person name="Wu Y."/>
            <person name="Wang L."/>
            <person name="Zhao S."/>
            <person name="Grierson D."/>
            <person name="Xu C."/>
            <person name="Chen K."/>
        </authorList>
    </citation>
    <scope>NUCLEOTIDE SEQUENCE [LARGE SCALE GENOMIC DNA]</scope>
    <source>
        <strain evidence="3">01-14</strain>
        <tissue evidence="3">Leaf</tissue>
    </source>
</reference>
<gene>
    <name evidence="3" type="ORF">WN944_024477</name>
</gene>
<protein>
    <recommendedName>
        <fullName evidence="2">DUF4283 domain-containing protein</fullName>
    </recommendedName>
</protein>
<keyword evidence="4" id="KW-1185">Reference proteome</keyword>
<feature type="region of interest" description="Disordered" evidence="1">
    <location>
        <begin position="255"/>
        <end position="295"/>
    </location>
</feature>
<evidence type="ECO:0000313" key="4">
    <source>
        <dbReference type="Proteomes" id="UP001428341"/>
    </source>
</evidence>
<dbReference type="Pfam" id="PF14111">
    <property type="entry name" value="DUF4283"/>
    <property type="match status" value="1"/>
</dbReference>
<comment type="caution">
    <text evidence="3">The sequence shown here is derived from an EMBL/GenBank/DDBJ whole genome shotgun (WGS) entry which is preliminary data.</text>
</comment>
<dbReference type="AlphaFoldDB" id="A0AAP0QCM9"/>
<proteinExistence type="predicted"/>
<accession>A0AAP0QCM9</accession>
<sequence length="324" mass="37246">MDIEELIRKCKAISIQEGSKRKLSYKRNEKKKKGGHIVANSLVGKVLLARSIHTEGIRTALVQAWRINKEVKIENLGNNVFLFKFGSKVYKRKVMAGGPWHFDRALIVLEEPSGIGKIRKQKIIGHQFKECKTYKGQPKEKLSYGTYIKALSKAKKTKLNRGREKWNKRFEQATYGYTEFEHHGRNQSRQTGLDQVKNGSRLNQSIFGENKGQSVKTGKQLMSMILEPRKQQGNSQKQFSKTTVENIADRIKVYGNSREKARTKDWEGTNDNLAPDLEPNQVSNTSPSQDQDNSSPYELYRRQLMISPTDSYNNIKLEHLGDWE</sequence>
<name>A0AAP0QCM9_9ROSI</name>
<dbReference type="Proteomes" id="UP001428341">
    <property type="component" value="Unassembled WGS sequence"/>
</dbReference>
<evidence type="ECO:0000256" key="1">
    <source>
        <dbReference type="SAM" id="MobiDB-lite"/>
    </source>
</evidence>
<dbReference type="InterPro" id="IPR025558">
    <property type="entry name" value="DUF4283"/>
</dbReference>
<feature type="domain" description="DUF4283" evidence="2">
    <location>
        <begin position="40"/>
        <end position="110"/>
    </location>
</feature>
<organism evidence="3 4">
    <name type="scientific">Citrus x changshan-huyou</name>
    <dbReference type="NCBI Taxonomy" id="2935761"/>
    <lineage>
        <taxon>Eukaryota</taxon>
        <taxon>Viridiplantae</taxon>
        <taxon>Streptophyta</taxon>
        <taxon>Embryophyta</taxon>
        <taxon>Tracheophyta</taxon>
        <taxon>Spermatophyta</taxon>
        <taxon>Magnoliopsida</taxon>
        <taxon>eudicotyledons</taxon>
        <taxon>Gunneridae</taxon>
        <taxon>Pentapetalae</taxon>
        <taxon>rosids</taxon>
        <taxon>malvids</taxon>
        <taxon>Sapindales</taxon>
        <taxon>Rutaceae</taxon>
        <taxon>Aurantioideae</taxon>
        <taxon>Citrus</taxon>
    </lineage>
</organism>
<feature type="compositionally biased region" description="Polar residues" evidence="1">
    <location>
        <begin position="280"/>
        <end position="295"/>
    </location>
</feature>
<dbReference type="EMBL" id="JBCGBO010000024">
    <property type="protein sequence ID" value="KAK9181340.1"/>
    <property type="molecule type" value="Genomic_DNA"/>
</dbReference>
<feature type="compositionally biased region" description="Basic and acidic residues" evidence="1">
    <location>
        <begin position="255"/>
        <end position="267"/>
    </location>
</feature>
<evidence type="ECO:0000313" key="3">
    <source>
        <dbReference type="EMBL" id="KAK9181340.1"/>
    </source>
</evidence>
<evidence type="ECO:0000259" key="2">
    <source>
        <dbReference type="Pfam" id="PF14111"/>
    </source>
</evidence>